<dbReference type="HAMAP" id="MF_00865">
    <property type="entry name" value="RNApol_arch_Rpo7"/>
    <property type="match status" value="1"/>
</dbReference>
<dbReference type="InterPro" id="IPR045113">
    <property type="entry name" value="Rpb7-like"/>
</dbReference>
<comment type="domain">
    <text evidence="4">Forms 2 domains with an elongated structure; Rpo4 packs into the hinge region between the 2 domains.</text>
</comment>
<dbReference type="GO" id="GO:0006352">
    <property type="term" value="P:DNA-templated transcription initiation"/>
    <property type="evidence" value="ECO:0007669"/>
    <property type="project" value="InterPro"/>
</dbReference>
<dbReference type="AlphaFoldDB" id="A0A832V1V2"/>
<sequence>MYHIIEIDDTVRVPPEHFGGKLDDTLKKILSEKYEGKVDRDIGAIVLIIDAKTDGIGKVIPGDGAAYYETVFKALVYKPDLQEVIDGEVIEIVEFGAFIRLGPLDGLVHVSQIADDFLNYDSKGSRFVGKASNKTLQEGDKVRARIVTISLKKAKENKIGLTMRQPGLGKFEWLEAPEAAVAEGRERKKKRRKRKSA</sequence>
<evidence type="ECO:0000313" key="7">
    <source>
        <dbReference type="Proteomes" id="UP000646946"/>
    </source>
</evidence>
<keyword evidence="4" id="KW-0963">Cytoplasm</keyword>
<dbReference type="Gene3D" id="3.30.1490.120">
    <property type="entry name" value="RNA polymerase Rpb7-like, N-terminal domain"/>
    <property type="match status" value="1"/>
</dbReference>
<dbReference type="PROSITE" id="PS50126">
    <property type="entry name" value="S1"/>
    <property type="match status" value="1"/>
</dbReference>
<comment type="function">
    <text evidence="4">DNA-dependent RNA polymerase (RNAP) catalyzes the transcription of DNA into RNA using the four ribonucleoside triphosphates as substrates.</text>
</comment>
<keyword evidence="2 4" id="KW-0240">DNA-directed RNA polymerase</keyword>
<dbReference type="GO" id="GO:0003677">
    <property type="term" value="F:DNA binding"/>
    <property type="evidence" value="ECO:0007669"/>
    <property type="project" value="InterPro"/>
</dbReference>
<reference evidence="6 7" key="1">
    <citation type="journal article" name="Nat. Commun.">
        <title>Undinarchaeota illuminate DPANN phylogeny and the impact of gene transfer on archaeal evolution.</title>
        <authorList>
            <person name="Dombrowski N."/>
            <person name="Williams T.A."/>
            <person name="Sun J."/>
            <person name="Woodcroft B.J."/>
            <person name="Lee J.H."/>
            <person name="Minh B.Q."/>
            <person name="Rinke C."/>
            <person name="Spang A."/>
        </authorList>
    </citation>
    <scope>NUCLEOTIDE SEQUENCE [LARGE SCALE GENOMIC DNA]</scope>
    <source>
        <strain evidence="6">MAG_bin1129</strain>
    </source>
</reference>
<comment type="similarity">
    <text evidence="1 4">Belongs to the eukaryotic RPB7/RPC8 RNA polymerase subunit family.</text>
</comment>
<keyword evidence="3 4" id="KW-0804">Transcription</keyword>
<keyword evidence="7" id="KW-1185">Reference proteome</keyword>
<dbReference type="GO" id="GO:0000428">
    <property type="term" value="C:DNA-directed RNA polymerase complex"/>
    <property type="evidence" value="ECO:0007669"/>
    <property type="project" value="UniProtKB-KW"/>
</dbReference>
<dbReference type="PANTHER" id="PTHR12709">
    <property type="entry name" value="DNA-DIRECTED RNA POLYMERASE II, III"/>
    <property type="match status" value="1"/>
</dbReference>
<dbReference type="InterPro" id="IPR046399">
    <property type="entry name" value="RNApol_Rpo7"/>
</dbReference>
<evidence type="ECO:0000256" key="4">
    <source>
        <dbReference type="HAMAP-Rule" id="MF_00865"/>
    </source>
</evidence>
<evidence type="ECO:0000313" key="6">
    <source>
        <dbReference type="EMBL" id="HIK00536.1"/>
    </source>
</evidence>
<evidence type="ECO:0000256" key="1">
    <source>
        <dbReference type="ARBA" id="ARBA00009307"/>
    </source>
</evidence>
<proteinExistence type="inferred from homology"/>
<dbReference type="Proteomes" id="UP000646946">
    <property type="component" value="Unassembled WGS sequence"/>
</dbReference>
<gene>
    <name evidence="4" type="primary">rpo7</name>
    <name evidence="4" type="synonym">rpoE</name>
    <name evidence="6" type="ORF">H1016_03280</name>
</gene>
<comment type="subcellular location">
    <subcellularLocation>
        <location evidence="4">Cytoplasm</location>
    </subcellularLocation>
</comment>
<dbReference type="PANTHER" id="PTHR12709:SF4">
    <property type="entry name" value="DNA-DIRECTED RNA POLYMERASE II SUBUNIT RPB7"/>
    <property type="match status" value="1"/>
</dbReference>
<comment type="subunit">
    <text evidence="4">Part of the RNA polymerase complex. Forms a stalk with Rpo4 that extends from the main structure.</text>
</comment>
<dbReference type="InterPro" id="IPR004519">
    <property type="entry name" value="RNAP_E/RPC8"/>
</dbReference>
<comment type="caution">
    <text evidence="6">The sequence shown here is derived from an EMBL/GenBank/DDBJ whole genome shotgun (WGS) entry which is preliminary data.</text>
</comment>
<dbReference type="CDD" id="cd04460">
    <property type="entry name" value="S1_RpoE"/>
    <property type="match status" value="1"/>
</dbReference>
<dbReference type="GO" id="GO:0005737">
    <property type="term" value="C:cytoplasm"/>
    <property type="evidence" value="ECO:0007669"/>
    <property type="project" value="UniProtKB-SubCell"/>
</dbReference>
<dbReference type="SUPFAM" id="SSF50249">
    <property type="entry name" value="Nucleic acid-binding proteins"/>
    <property type="match status" value="1"/>
</dbReference>
<dbReference type="CDD" id="cd04331">
    <property type="entry name" value="RNAP_E_N"/>
    <property type="match status" value="1"/>
</dbReference>
<evidence type="ECO:0000259" key="5">
    <source>
        <dbReference type="PROSITE" id="PS50126"/>
    </source>
</evidence>
<evidence type="ECO:0000256" key="3">
    <source>
        <dbReference type="ARBA" id="ARBA00023163"/>
    </source>
</evidence>
<dbReference type="EC" id="2.7.7.6" evidence="4"/>
<evidence type="ECO:0000256" key="2">
    <source>
        <dbReference type="ARBA" id="ARBA00022478"/>
    </source>
</evidence>
<comment type="catalytic activity">
    <reaction evidence="4">
        <text>RNA(n) + a ribonucleoside 5'-triphosphate = RNA(n+1) + diphosphate</text>
        <dbReference type="Rhea" id="RHEA:21248"/>
        <dbReference type="Rhea" id="RHEA-COMP:14527"/>
        <dbReference type="Rhea" id="RHEA-COMP:17342"/>
        <dbReference type="ChEBI" id="CHEBI:33019"/>
        <dbReference type="ChEBI" id="CHEBI:61557"/>
        <dbReference type="ChEBI" id="CHEBI:140395"/>
        <dbReference type="EC" id="2.7.7.6"/>
    </reaction>
</comment>
<keyword evidence="4 6" id="KW-0808">Transferase</keyword>
<dbReference type="NCBIfam" id="NF006333">
    <property type="entry name" value="PRK08563.1"/>
    <property type="match status" value="1"/>
</dbReference>
<protein>
    <recommendedName>
        <fullName evidence="4">DNA-directed RNA polymerase subunit Rpo7</fullName>
        <ecNumber evidence="4">2.7.7.6</ecNumber>
    </recommendedName>
    <alternativeName>
        <fullName evidence="4">DNA-directed RNA polymerase subunit E</fullName>
    </alternativeName>
</protein>
<dbReference type="InterPro" id="IPR012340">
    <property type="entry name" value="NA-bd_OB-fold"/>
</dbReference>
<dbReference type="Pfam" id="PF00575">
    <property type="entry name" value="S1"/>
    <property type="match status" value="1"/>
</dbReference>
<accession>A0A832V1V2</accession>
<dbReference type="InterPro" id="IPR036898">
    <property type="entry name" value="RNA_pol_Rpb7-like_N_sf"/>
</dbReference>
<dbReference type="NCBIfam" id="TIGR00448">
    <property type="entry name" value="rpoE"/>
    <property type="match status" value="1"/>
</dbReference>
<dbReference type="EMBL" id="DVAB01000025">
    <property type="protein sequence ID" value="HIK00536.1"/>
    <property type="molecule type" value="Genomic_DNA"/>
</dbReference>
<organism evidence="6 7">
    <name type="scientific">Candidatus Naiadarchaeum limnaeum</name>
    <dbReference type="NCBI Taxonomy" id="2756139"/>
    <lineage>
        <taxon>Archaea</taxon>
        <taxon>Candidatus Undinarchaeota</taxon>
        <taxon>Candidatus Undinarchaeia</taxon>
        <taxon>Candidatus Naiadarchaeales</taxon>
        <taxon>Candidatus Naiadarchaeaceae</taxon>
        <taxon>Candidatus Naiadarchaeum</taxon>
    </lineage>
</organism>
<dbReference type="Pfam" id="PF03876">
    <property type="entry name" value="SHS2_Rpb7-N"/>
    <property type="match status" value="1"/>
</dbReference>
<dbReference type="SUPFAM" id="SSF88798">
    <property type="entry name" value="N-terminal, heterodimerisation domain of RBP7 (RpoE)"/>
    <property type="match status" value="1"/>
</dbReference>
<name>A0A832V1V2_9ARCH</name>
<dbReference type="InterPro" id="IPR005576">
    <property type="entry name" value="Rpb7-like_N"/>
</dbReference>
<dbReference type="SMART" id="SM00316">
    <property type="entry name" value="S1"/>
    <property type="match status" value="1"/>
</dbReference>
<dbReference type="GO" id="GO:0003899">
    <property type="term" value="F:DNA-directed RNA polymerase activity"/>
    <property type="evidence" value="ECO:0007669"/>
    <property type="project" value="UniProtKB-UniRule"/>
</dbReference>
<dbReference type="Gene3D" id="2.40.50.140">
    <property type="entry name" value="Nucleic acid-binding proteins"/>
    <property type="match status" value="1"/>
</dbReference>
<feature type="domain" description="S1 motif" evidence="5">
    <location>
        <begin position="82"/>
        <end position="164"/>
    </location>
</feature>
<keyword evidence="4 6" id="KW-0548">Nucleotidyltransferase</keyword>
<dbReference type="InterPro" id="IPR003029">
    <property type="entry name" value="S1_domain"/>
</dbReference>